<evidence type="ECO:0000313" key="6">
    <source>
        <dbReference type="EMBL" id="AKF03719.1"/>
    </source>
</evidence>
<accession>A0A0F6SDM8</accession>
<protein>
    <submittedName>
        <fullName evidence="6">Serine/threonine protein kinase PrkC, regulator of stationary phase</fullName>
    </submittedName>
</protein>
<feature type="domain" description="Protein kinase" evidence="5">
    <location>
        <begin position="14"/>
        <end position="278"/>
    </location>
</feature>
<evidence type="ECO:0000259" key="5">
    <source>
        <dbReference type="PROSITE" id="PS50011"/>
    </source>
</evidence>
<dbReference type="Gene3D" id="1.10.510.10">
    <property type="entry name" value="Transferase(Phosphotransferase) domain 1"/>
    <property type="match status" value="1"/>
</dbReference>
<keyword evidence="1" id="KW-0808">Transferase</keyword>
<keyword evidence="6" id="KW-0723">Serine/threonine-protein kinase</keyword>
<dbReference type="Pfam" id="PF00069">
    <property type="entry name" value="Pkinase"/>
    <property type="match status" value="1"/>
</dbReference>
<name>A0A0F6SDM8_9BACT</name>
<dbReference type="SUPFAM" id="SSF56112">
    <property type="entry name" value="Protein kinase-like (PK-like)"/>
    <property type="match status" value="1"/>
</dbReference>
<dbReference type="STRING" id="927083.DB32_000868"/>
<dbReference type="PANTHER" id="PTHR43289:SF6">
    <property type="entry name" value="SERINE_THREONINE-PROTEIN KINASE NEKL-3"/>
    <property type="match status" value="1"/>
</dbReference>
<dbReference type="CDD" id="cd14014">
    <property type="entry name" value="STKc_PknB_like"/>
    <property type="match status" value="1"/>
</dbReference>
<keyword evidence="3 6" id="KW-0418">Kinase</keyword>
<evidence type="ECO:0000256" key="2">
    <source>
        <dbReference type="ARBA" id="ARBA00022741"/>
    </source>
</evidence>
<reference evidence="6 7" key="1">
    <citation type="submission" date="2015-03" db="EMBL/GenBank/DDBJ databases">
        <title>Genome assembly of Sandaracinus amylolyticus DSM 53668.</title>
        <authorList>
            <person name="Sharma G."/>
            <person name="Subramanian S."/>
        </authorList>
    </citation>
    <scope>NUCLEOTIDE SEQUENCE [LARGE SCALE GENOMIC DNA]</scope>
    <source>
        <strain evidence="6 7">DSM 53668</strain>
    </source>
</reference>
<dbReference type="Proteomes" id="UP000034883">
    <property type="component" value="Chromosome"/>
</dbReference>
<dbReference type="AlphaFoldDB" id="A0A0F6SDM8"/>
<keyword evidence="7" id="KW-1185">Reference proteome</keyword>
<evidence type="ECO:0000256" key="1">
    <source>
        <dbReference type="ARBA" id="ARBA00022679"/>
    </source>
</evidence>
<dbReference type="InterPro" id="IPR000719">
    <property type="entry name" value="Prot_kinase_dom"/>
</dbReference>
<dbReference type="PANTHER" id="PTHR43289">
    <property type="entry name" value="MITOGEN-ACTIVATED PROTEIN KINASE KINASE KINASE 20-RELATED"/>
    <property type="match status" value="1"/>
</dbReference>
<sequence>MHERLVPGATLGGYVVERHLARGGMADVYLARDRASGAHVALKVIAADVEVVQRELEHEARAATCVRHPNVAATIAAGVDAGRAFLVMEHVDGVSVRDLLGALTRVVVPIAVRLHVVAGAARGLDAAHEARDARGAPLGLVHRDVSPSNLLLARSGEVRVIDFGIAKTRERATQTRLGVLKGKLSYMSPEQAAGARLDARSDLFSLGIVLHELLSERKLFAAASPAELRRLVVRAEIPPLPAHVPAPIAELVAAMLQRDPASRPASAREIAETLERALRGDEAAQLAPIVDALVDGRAHEDALYDAATRIDELD</sequence>
<keyword evidence="4" id="KW-0067">ATP-binding</keyword>
<dbReference type="PROSITE" id="PS00109">
    <property type="entry name" value="PROTEIN_KINASE_TYR"/>
    <property type="match status" value="1"/>
</dbReference>
<dbReference type="GO" id="GO:0004674">
    <property type="term" value="F:protein serine/threonine kinase activity"/>
    <property type="evidence" value="ECO:0007669"/>
    <property type="project" value="UniProtKB-KW"/>
</dbReference>
<keyword evidence="2" id="KW-0547">Nucleotide-binding</keyword>
<evidence type="ECO:0000313" key="7">
    <source>
        <dbReference type="Proteomes" id="UP000034883"/>
    </source>
</evidence>
<dbReference type="PROSITE" id="PS50011">
    <property type="entry name" value="PROTEIN_KINASE_DOM"/>
    <property type="match status" value="1"/>
</dbReference>
<dbReference type="GO" id="GO:0005524">
    <property type="term" value="F:ATP binding"/>
    <property type="evidence" value="ECO:0007669"/>
    <property type="project" value="UniProtKB-KW"/>
</dbReference>
<organism evidence="6 7">
    <name type="scientific">Sandaracinus amylolyticus</name>
    <dbReference type="NCBI Taxonomy" id="927083"/>
    <lineage>
        <taxon>Bacteria</taxon>
        <taxon>Pseudomonadati</taxon>
        <taxon>Myxococcota</taxon>
        <taxon>Polyangia</taxon>
        <taxon>Polyangiales</taxon>
        <taxon>Sandaracinaceae</taxon>
        <taxon>Sandaracinus</taxon>
    </lineage>
</organism>
<dbReference type="InterPro" id="IPR011009">
    <property type="entry name" value="Kinase-like_dom_sf"/>
</dbReference>
<evidence type="ECO:0000256" key="4">
    <source>
        <dbReference type="ARBA" id="ARBA00022840"/>
    </source>
</evidence>
<dbReference type="EMBL" id="CP011125">
    <property type="protein sequence ID" value="AKF03719.1"/>
    <property type="molecule type" value="Genomic_DNA"/>
</dbReference>
<dbReference type="RefSeq" id="WP_053231147.1">
    <property type="nucleotide sequence ID" value="NZ_CP011125.1"/>
</dbReference>
<dbReference type="KEGG" id="samy:DB32_000868"/>
<proteinExistence type="predicted"/>
<evidence type="ECO:0000256" key="3">
    <source>
        <dbReference type="ARBA" id="ARBA00022777"/>
    </source>
</evidence>
<dbReference type="Gene3D" id="3.30.200.20">
    <property type="entry name" value="Phosphorylase Kinase, domain 1"/>
    <property type="match status" value="1"/>
</dbReference>
<gene>
    <name evidence="6" type="ORF">DB32_000868</name>
</gene>
<dbReference type="OrthoDB" id="9801841at2"/>
<dbReference type="InterPro" id="IPR008266">
    <property type="entry name" value="Tyr_kinase_AS"/>
</dbReference>